<evidence type="ECO:0000256" key="3">
    <source>
        <dbReference type="ARBA" id="ARBA00011073"/>
    </source>
</evidence>
<keyword evidence="7" id="KW-0732">Signal</keyword>
<comment type="similarity">
    <text evidence="3 11">Belongs to the peptidase S8 family.</text>
</comment>
<dbReference type="InterPro" id="IPR010259">
    <property type="entry name" value="S8pro/Inhibitor_I9"/>
</dbReference>
<dbReference type="Gene3D" id="3.50.30.30">
    <property type="match status" value="1"/>
</dbReference>
<dbReference type="PROSITE" id="PS00138">
    <property type="entry name" value="SUBTILASE_SER"/>
    <property type="match status" value="1"/>
</dbReference>
<keyword evidence="8 11" id="KW-0378">Hydrolase</keyword>
<dbReference type="FunFam" id="3.40.50.200:FF:000006">
    <property type="entry name" value="Subtilisin-like protease SBT1.5"/>
    <property type="match status" value="1"/>
</dbReference>
<dbReference type="GO" id="GO:0009610">
    <property type="term" value="P:response to symbiotic fungus"/>
    <property type="evidence" value="ECO:0007669"/>
    <property type="project" value="UniProtKB-ARBA"/>
</dbReference>
<dbReference type="PRINTS" id="PR00723">
    <property type="entry name" value="SUBTILISIN"/>
</dbReference>
<keyword evidence="9 11" id="KW-0720">Serine protease</keyword>
<evidence type="ECO:0000256" key="11">
    <source>
        <dbReference type="PROSITE-ProRule" id="PRU01240"/>
    </source>
</evidence>
<dbReference type="CDD" id="cd02120">
    <property type="entry name" value="PA_subtilisin_like"/>
    <property type="match status" value="1"/>
</dbReference>
<proteinExistence type="inferred from homology"/>
<dbReference type="Gene3D" id="2.60.40.2310">
    <property type="match status" value="1"/>
</dbReference>
<dbReference type="Pfam" id="PF02225">
    <property type="entry name" value="PA"/>
    <property type="match status" value="1"/>
</dbReference>
<dbReference type="CDD" id="cd04852">
    <property type="entry name" value="Peptidases_S8_3"/>
    <property type="match status" value="1"/>
</dbReference>
<reference evidence="17" key="1">
    <citation type="submission" date="2022-02" db="EMBL/GenBank/DDBJ databases">
        <authorList>
            <person name="Henning P.M."/>
            <person name="McCubbin A.G."/>
            <person name="Shore J.S."/>
        </authorList>
    </citation>
    <scope>NUCLEOTIDE SEQUENCE</scope>
    <source>
        <strain evidence="17">F60SS</strain>
        <tissue evidence="17">Leaves</tissue>
    </source>
</reference>
<keyword evidence="4" id="KW-0052">Apoplast</keyword>
<dbReference type="GO" id="GO:0048046">
    <property type="term" value="C:apoplast"/>
    <property type="evidence" value="ECO:0007669"/>
    <property type="project" value="UniProtKB-SubCell"/>
</dbReference>
<evidence type="ECO:0000313" key="17">
    <source>
        <dbReference type="EMBL" id="KAJ4836877.1"/>
    </source>
</evidence>
<comment type="function">
    <text evidence="1">Required for arbuscular mycorrhiza (AM) development during AM symbiosis with AM fungi (e.g. Glomeromycota intraradices).</text>
</comment>
<evidence type="ECO:0000256" key="1">
    <source>
        <dbReference type="ARBA" id="ARBA00002076"/>
    </source>
</evidence>
<evidence type="ECO:0000259" key="15">
    <source>
        <dbReference type="Pfam" id="PF05922"/>
    </source>
</evidence>
<keyword evidence="18" id="KW-1185">Reference proteome</keyword>
<dbReference type="Gene3D" id="3.30.70.80">
    <property type="entry name" value="Peptidase S8 propeptide/proteinase inhibitor I9"/>
    <property type="match status" value="1"/>
</dbReference>
<feature type="domain" description="Peptidase S8/S53" evidence="13">
    <location>
        <begin position="107"/>
        <end position="562"/>
    </location>
</feature>
<evidence type="ECO:0000256" key="4">
    <source>
        <dbReference type="ARBA" id="ARBA00022523"/>
    </source>
</evidence>
<feature type="active site" description="Charge relay system" evidence="10 11">
    <location>
        <position position="521"/>
    </location>
</feature>
<dbReference type="AlphaFoldDB" id="A0A9Q0FSS9"/>
<organism evidence="17 18">
    <name type="scientific">Turnera subulata</name>
    <dbReference type="NCBI Taxonomy" id="218843"/>
    <lineage>
        <taxon>Eukaryota</taxon>
        <taxon>Viridiplantae</taxon>
        <taxon>Streptophyta</taxon>
        <taxon>Embryophyta</taxon>
        <taxon>Tracheophyta</taxon>
        <taxon>Spermatophyta</taxon>
        <taxon>Magnoliopsida</taxon>
        <taxon>eudicotyledons</taxon>
        <taxon>Gunneridae</taxon>
        <taxon>Pentapetalae</taxon>
        <taxon>rosids</taxon>
        <taxon>fabids</taxon>
        <taxon>Malpighiales</taxon>
        <taxon>Passifloraceae</taxon>
        <taxon>Turnera</taxon>
    </lineage>
</organism>
<evidence type="ECO:0000256" key="7">
    <source>
        <dbReference type="ARBA" id="ARBA00022729"/>
    </source>
</evidence>
<evidence type="ECO:0000313" key="18">
    <source>
        <dbReference type="Proteomes" id="UP001141552"/>
    </source>
</evidence>
<feature type="region of interest" description="Disordered" evidence="12">
    <location>
        <begin position="561"/>
        <end position="582"/>
    </location>
</feature>
<dbReference type="EMBL" id="JAKUCV010004004">
    <property type="protein sequence ID" value="KAJ4836877.1"/>
    <property type="molecule type" value="Genomic_DNA"/>
</dbReference>
<dbReference type="InterPro" id="IPR023828">
    <property type="entry name" value="Peptidase_S8_Ser-AS"/>
</dbReference>
<dbReference type="InterPro" id="IPR000209">
    <property type="entry name" value="Peptidase_S8/S53_dom"/>
</dbReference>
<name>A0A9Q0FSS9_9ROSI</name>
<accession>A0A9Q0FSS9</accession>
<evidence type="ECO:0000259" key="14">
    <source>
        <dbReference type="Pfam" id="PF02225"/>
    </source>
</evidence>
<evidence type="ECO:0000256" key="6">
    <source>
        <dbReference type="ARBA" id="ARBA00022670"/>
    </source>
</evidence>
<feature type="active site" description="Charge relay system" evidence="10 11">
    <location>
        <position position="188"/>
    </location>
</feature>
<dbReference type="FunFam" id="3.50.30.30:FF:000005">
    <property type="entry name" value="subtilisin-like protease SBT1.5"/>
    <property type="match status" value="1"/>
</dbReference>
<comment type="subcellular location">
    <subcellularLocation>
        <location evidence="2">Secreted</location>
        <location evidence="2">Extracellular space</location>
        <location evidence="2">Apoplast</location>
    </subcellularLocation>
</comment>
<dbReference type="InterPro" id="IPR037045">
    <property type="entry name" value="S8pro/Inhibitor_I9_sf"/>
</dbReference>
<dbReference type="InterPro" id="IPR041469">
    <property type="entry name" value="Subtilisin-like_FN3"/>
</dbReference>
<dbReference type="InterPro" id="IPR034197">
    <property type="entry name" value="Peptidases_S8_3"/>
</dbReference>
<evidence type="ECO:0000256" key="10">
    <source>
        <dbReference type="PIRSR" id="PIRSR615500-1"/>
    </source>
</evidence>
<keyword evidence="6 11" id="KW-0645">Protease</keyword>
<feature type="active site" description="Charge relay system" evidence="10 11">
    <location>
        <position position="115"/>
    </location>
</feature>
<evidence type="ECO:0000256" key="2">
    <source>
        <dbReference type="ARBA" id="ARBA00004271"/>
    </source>
</evidence>
<keyword evidence="5" id="KW-0964">Secreted</keyword>
<dbReference type="Pfam" id="PF17766">
    <property type="entry name" value="fn3_6"/>
    <property type="match status" value="1"/>
</dbReference>
<protein>
    <recommendedName>
        <fullName evidence="19">Subtilisin-like protease SBT1.3</fullName>
    </recommendedName>
</protein>
<dbReference type="PROSITE" id="PS51892">
    <property type="entry name" value="SUBTILASE"/>
    <property type="match status" value="1"/>
</dbReference>
<dbReference type="GO" id="GO:0004252">
    <property type="term" value="F:serine-type endopeptidase activity"/>
    <property type="evidence" value="ECO:0007669"/>
    <property type="project" value="UniProtKB-UniRule"/>
</dbReference>
<feature type="domain" description="Subtilisin-like protease fibronectin type-III" evidence="16">
    <location>
        <begin position="636"/>
        <end position="734"/>
    </location>
</feature>
<dbReference type="GO" id="GO:0009609">
    <property type="term" value="P:response to symbiotic bacterium"/>
    <property type="evidence" value="ECO:0007669"/>
    <property type="project" value="UniProtKB-ARBA"/>
</dbReference>
<dbReference type="InterPro" id="IPR003137">
    <property type="entry name" value="PA_domain"/>
</dbReference>
<evidence type="ECO:0000256" key="9">
    <source>
        <dbReference type="ARBA" id="ARBA00022825"/>
    </source>
</evidence>
<dbReference type="InterPro" id="IPR045051">
    <property type="entry name" value="SBT"/>
</dbReference>
<dbReference type="SUPFAM" id="SSF52743">
    <property type="entry name" value="Subtilisin-like"/>
    <property type="match status" value="1"/>
</dbReference>
<reference evidence="17" key="2">
    <citation type="journal article" date="2023" name="Plants (Basel)">
        <title>Annotation of the Turnera subulata (Passifloraceae) Draft Genome Reveals the S-Locus Evolved after the Divergence of Turneroideae from Passifloroideae in a Stepwise Manner.</title>
        <authorList>
            <person name="Henning P.M."/>
            <person name="Roalson E.H."/>
            <person name="Mir W."/>
            <person name="McCubbin A.G."/>
            <person name="Shore J.S."/>
        </authorList>
    </citation>
    <scope>NUCLEOTIDE SEQUENCE</scope>
    <source>
        <strain evidence="17">F60SS</strain>
    </source>
</reference>
<dbReference type="InterPro" id="IPR015500">
    <property type="entry name" value="Peptidase_S8_subtilisin-rel"/>
</dbReference>
<evidence type="ECO:0000259" key="16">
    <source>
        <dbReference type="Pfam" id="PF17766"/>
    </source>
</evidence>
<dbReference type="Pfam" id="PF05922">
    <property type="entry name" value="Inhibitor_I9"/>
    <property type="match status" value="1"/>
</dbReference>
<feature type="domain" description="Inhibitor I9" evidence="15">
    <location>
        <begin position="7"/>
        <end position="81"/>
    </location>
</feature>
<evidence type="ECO:0000256" key="8">
    <source>
        <dbReference type="ARBA" id="ARBA00022801"/>
    </source>
</evidence>
<evidence type="ECO:0000259" key="13">
    <source>
        <dbReference type="Pfam" id="PF00082"/>
    </source>
</evidence>
<dbReference type="OrthoDB" id="206201at2759"/>
<dbReference type="InterPro" id="IPR036852">
    <property type="entry name" value="Peptidase_S8/S53_dom_sf"/>
</dbReference>
<dbReference type="GO" id="GO:0006508">
    <property type="term" value="P:proteolysis"/>
    <property type="evidence" value="ECO:0007669"/>
    <property type="project" value="UniProtKB-KW"/>
</dbReference>
<dbReference type="Pfam" id="PF00082">
    <property type="entry name" value="Peptidase_S8"/>
    <property type="match status" value="1"/>
</dbReference>
<comment type="caution">
    <text evidence="17">The sequence shown here is derived from an EMBL/GenBank/DDBJ whole genome shotgun (WGS) entry which is preliminary data.</text>
</comment>
<feature type="domain" description="PA" evidence="14">
    <location>
        <begin position="347"/>
        <end position="435"/>
    </location>
</feature>
<evidence type="ECO:0008006" key="19">
    <source>
        <dbReference type="Google" id="ProtNLM"/>
    </source>
</evidence>
<sequence length="740" mass="79502">MDKYAIPQHFSNHLEWYSSKVQSVLSSAQNEGNADDEERILYSYETAFHGVAAKLSEEEAERLEEADGVLAIFPETKYELHTTRSPMFLGLEPADSTSVWSEKLADHDVIVGVLDTGVWPESPSFNDTGMKAVPAHWKGTCETGRGFTKHNCNRKIVGARIFYKGYEAATGKINEQNEYKSPRDQDGHGTHTAATVAGSPVYGANLLGYAYGTARGMAPGARVAAYKVCWAGGCFSSDILSAVDRAVADGVNVLSISLGGGVLSYHRDSLSIAAFGAMEMGVFVSCSAGNAGPDPASLTNVSPWITTVGASTMDRDFPGTVRLGIGRTVTGASLYRGRRMLLTNRQYPVVYMGSNSSNPDPSSLCLEGTLDPHVVAGKIVICDRGISPRVQKGQVVKGAGGVGMILTNTAANGEELVADCHLLPAVAVGEKEGKLIKHYALSSRNATATLAFLGTRLGIRPSPVVAAFSSRGPNFLSFEILKPDVVAPGVNIIAAWSGDMGPSSLPTDHRRVKFNILSGTSMSCPHVSGVAALLKARHPEWSPAAIKSALMTTAYVHDNTHDPLQDSSTAAPSSPYDHGAGHINPSKALEPGLIYDIEPQDYFEFLCTQELTPVQLKVFGKFANRSCRKALASPGDLNYPAISVVFPDDKSSSVLTVHRTVTNVGPPVSEYHVVVSPFKGVTIRVEPRTLKFTRKYQKLSYKVIFTTKSHQAMPEFGGMIWKDGVHKVRSPIVITWLTPI</sequence>
<dbReference type="Proteomes" id="UP001141552">
    <property type="component" value="Unassembled WGS sequence"/>
</dbReference>
<dbReference type="PANTHER" id="PTHR10795">
    <property type="entry name" value="PROPROTEIN CONVERTASE SUBTILISIN/KEXIN"/>
    <property type="match status" value="1"/>
</dbReference>
<evidence type="ECO:0000256" key="12">
    <source>
        <dbReference type="SAM" id="MobiDB-lite"/>
    </source>
</evidence>
<gene>
    <name evidence="17" type="ORF">Tsubulata_045485</name>
</gene>
<dbReference type="Gene3D" id="3.40.50.200">
    <property type="entry name" value="Peptidase S8/S53 domain"/>
    <property type="match status" value="1"/>
</dbReference>
<evidence type="ECO:0000256" key="5">
    <source>
        <dbReference type="ARBA" id="ARBA00022525"/>
    </source>
</evidence>